<feature type="chain" id="PRO_5046007053" evidence="1">
    <location>
        <begin position="27"/>
        <end position="127"/>
    </location>
</feature>
<evidence type="ECO:0000313" key="3">
    <source>
        <dbReference type="Proteomes" id="UP001596058"/>
    </source>
</evidence>
<name>A0ABW1CRN8_9ACTN</name>
<proteinExistence type="predicted"/>
<protein>
    <submittedName>
        <fullName evidence="2">Uncharacterized protein</fullName>
    </submittedName>
</protein>
<evidence type="ECO:0000256" key="1">
    <source>
        <dbReference type="SAM" id="SignalP"/>
    </source>
</evidence>
<keyword evidence="3" id="KW-1185">Reference proteome</keyword>
<dbReference type="PROSITE" id="PS51257">
    <property type="entry name" value="PROKAR_LIPOPROTEIN"/>
    <property type="match status" value="1"/>
</dbReference>
<dbReference type="RefSeq" id="WP_379517048.1">
    <property type="nucleotide sequence ID" value="NZ_JBHSPA010000029.1"/>
</dbReference>
<organism evidence="2 3">
    <name type="scientific">Nonomuraea insulae</name>
    <dbReference type="NCBI Taxonomy" id="1616787"/>
    <lineage>
        <taxon>Bacteria</taxon>
        <taxon>Bacillati</taxon>
        <taxon>Actinomycetota</taxon>
        <taxon>Actinomycetes</taxon>
        <taxon>Streptosporangiales</taxon>
        <taxon>Streptosporangiaceae</taxon>
        <taxon>Nonomuraea</taxon>
    </lineage>
</organism>
<sequence length="127" mass="13515">MLRHTLTGGFALAVGCVLAAGPVAHADIYAPYARAAAIVDADGRLNNFKNVISSSRVGPGRYCVRVAKSVTVKSALIQITPRDALRLPHIAYRNPSPTCDERNTLTVHVYDVDTTHLADGGFDVAIS</sequence>
<comment type="caution">
    <text evidence="2">The sequence shown here is derived from an EMBL/GenBank/DDBJ whole genome shotgun (WGS) entry which is preliminary data.</text>
</comment>
<accession>A0ABW1CRN8</accession>
<dbReference type="EMBL" id="JBHSPA010000029">
    <property type="protein sequence ID" value="MFC5827550.1"/>
    <property type="molecule type" value="Genomic_DNA"/>
</dbReference>
<evidence type="ECO:0000313" key="2">
    <source>
        <dbReference type="EMBL" id="MFC5827550.1"/>
    </source>
</evidence>
<keyword evidence="1" id="KW-0732">Signal</keyword>
<feature type="signal peptide" evidence="1">
    <location>
        <begin position="1"/>
        <end position="26"/>
    </location>
</feature>
<reference evidence="3" key="1">
    <citation type="journal article" date="2019" name="Int. J. Syst. Evol. Microbiol.">
        <title>The Global Catalogue of Microorganisms (GCM) 10K type strain sequencing project: providing services to taxonomists for standard genome sequencing and annotation.</title>
        <authorList>
            <consortium name="The Broad Institute Genomics Platform"/>
            <consortium name="The Broad Institute Genome Sequencing Center for Infectious Disease"/>
            <person name="Wu L."/>
            <person name="Ma J."/>
        </authorList>
    </citation>
    <scope>NUCLEOTIDE SEQUENCE [LARGE SCALE GENOMIC DNA]</scope>
    <source>
        <strain evidence="3">CCUG 53903</strain>
    </source>
</reference>
<gene>
    <name evidence="2" type="ORF">ACFPZ3_27120</name>
</gene>
<dbReference type="Proteomes" id="UP001596058">
    <property type="component" value="Unassembled WGS sequence"/>
</dbReference>